<proteinExistence type="predicted"/>
<dbReference type="AlphaFoldDB" id="A0A1J5PYD5"/>
<organism evidence="3">
    <name type="scientific">mine drainage metagenome</name>
    <dbReference type="NCBI Taxonomy" id="410659"/>
    <lineage>
        <taxon>unclassified sequences</taxon>
        <taxon>metagenomes</taxon>
        <taxon>ecological metagenomes</taxon>
    </lineage>
</organism>
<dbReference type="Gene3D" id="3.40.50.410">
    <property type="entry name" value="von Willebrand factor, type A domain"/>
    <property type="match status" value="1"/>
</dbReference>
<dbReference type="EMBL" id="MLJW01003209">
    <property type="protein sequence ID" value="OIQ72580.1"/>
    <property type="molecule type" value="Genomic_DNA"/>
</dbReference>
<keyword evidence="1" id="KW-0472">Membrane</keyword>
<feature type="transmembrane region" description="Helical" evidence="1">
    <location>
        <begin position="12"/>
        <end position="32"/>
    </location>
</feature>
<gene>
    <name evidence="3" type="ORF">GALL_457900</name>
</gene>
<dbReference type="SMART" id="SM00327">
    <property type="entry name" value="VWA"/>
    <property type="match status" value="1"/>
</dbReference>
<feature type="transmembrane region" description="Helical" evidence="1">
    <location>
        <begin position="297"/>
        <end position="313"/>
    </location>
</feature>
<keyword evidence="1" id="KW-1133">Transmembrane helix</keyword>
<feature type="domain" description="VWFA" evidence="2">
    <location>
        <begin position="101"/>
        <end position="280"/>
    </location>
</feature>
<reference evidence="3" key="1">
    <citation type="submission" date="2016-10" db="EMBL/GenBank/DDBJ databases">
        <title>Sequence of Gallionella enrichment culture.</title>
        <authorList>
            <person name="Poehlein A."/>
            <person name="Muehling M."/>
            <person name="Daniel R."/>
        </authorList>
    </citation>
    <scope>NUCLEOTIDE SEQUENCE</scope>
</reference>
<evidence type="ECO:0000259" key="2">
    <source>
        <dbReference type="PROSITE" id="PS50234"/>
    </source>
</evidence>
<dbReference type="PANTHER" id="PTHR22550">
    <property type="entry name" value="SPORE GERMINATION PROTEIN"/>
    <property type="match status" value="1"/>
</dbReference>
<dbReference type="SUPFAM" id="SSF53300">
    <property type="entry name" value="vWA-like"/>
    <property type="match status" value="1"/>
</dbReference>
<dbReference type="PANTHER" id="PTHR22550:SF14">
    <property type="entry name" value="VWFA DOMAIN-CONTAINING PROTEIN"/>
    <property type="match status" value="1"/>
</dbReference>
<name>A0A1J5PYD5_9ZZZZ</name>
<evidence type="ECO:0000256" key="1">
    <source>
        <dbReference type="SAM" id="Phobius"/>
    </source>
</evidence>
<protein>
    <submittedName>
        <fullName evidence="3">von Willebrand factor type A domain protein</fullName>
    </submittedName>
</protein>
<comment type="caution">
    <text evidence="3">The sequence shown here is derived from an EMBL/GenBank/DDBJ whole genome shotgun (WGS) entry which is preliminary data.</text>
</comment>
<dbReference type="InterPro" id="IPR050768">
    <property type="entry name" value="UPF0353/GerABKA_families"/>
</dbReference>
<sequence>MSSNAWLAAFHFLRPLWLLALPFLWTLVVWLARRRTRQQDWSGIIDAELLPALQLDAAVGTGARSARPWPWLALAWTLAVLALAGPSWQQDRAPAYRAAAAWVVVLDLSPSMQATDLSPNRVTRARYAIDDILGAARDARVGLVVFSDEPYTVTPLTQDVATVRALMPALAPAMMPSAGDHLAPALQRAQKLLDASGASDKRIVVVTDGFDDPAAAINAGAAPRVHGVTLSVVGVGTPAGAPPLNADPLKQLATVGAGGYVDIAHVPELVSDLQGSTQQSGQASAAQGLRVAHWRDGGVYLLPMLLLLVALLTRRRWL</sequence>
<dbReference type="PROSITE" id="PS50234">
    <property type="entry name" value="VWFA"/>
    <property type="match status" value="1"/>
</dbReference>
<evidence type="ECO:0000313" key="3">
    <source>
        <dbReference type="EMBL" id="OIQ72580.1"/>
    </source>
</evidence>
<dbReference type="InterPro" id="IPR002035">
    <property type="entry name" value="VWF_A"/>
</dbReference>
<accession>A0A1J5PYD5</accession>
<dbReference type="Pfam" id="PF13519">
    <property type="entry name" value="VWA_2"/>
    <property type="match status" value="1"/>
</dbReference>
<dbReference type="InterPro" id="IPR036465">
    <property type="entry name" value="vWFA_dom_sf"/>
</dbReference>
<keyword evidence="1" id="KW-0812">Transmembrane</keyword>